<dbReference type="Proteomes" id="UP001156836">
    <property type="component" value="Unassembled WGS sequence"/>
</dbReference>
<evidence type="ECO:0000313" key="2">
    <source>
        <dbReference type="EMBL" id="GLS06308.1"/>
    </source>
</evidence>
<accession>A0ABQ6BWH1</accession>
<keyword evidence="1" id="KW-0812">Transmembrane</keyword>
<feature type="transmembrane region" description="Helical" evidence="1">
    <location>
        <begin position="73"/>
        <end position="95"/>
    </location>
</feature>
<feature type="transmembrane region" description="Helical" evidence="1">
    <location>
        <begin position="130"/>
        <end position="149"/>
    </location>
</feature>
<sequence>MEQDNPYAAPGVDLTQADTSPGSPVKAVLYAFLLDFVGSNLLALILGIAYGALLTLGGMPPDQLEAHMGSLAWYSPYMLIVTILGTMISVLAGFVCARIAKRHEYRCALIAATLTCGLMVWMSWPRFTTTTLCLTLLGYAASLLGAHWGRRANRKARAG</sequence>
<proteinExistence type="predicted"/>
<comment type="caution">
    <text evidence="2">The sequence shown here is derived from an EMBL/GenBank/DDBJ whole genome shotgun (WGS) entry which is preliminary data.</text>
</comment>
<keyword evidence="3" id="KW-1185">Reference proteome</keyword>
<reference evidence="3" key="1">
    <citation type="journal article" date="2019" name="Int. J. Syst. Evol. Microbiol.">
        <title>The Global Catalogue of Microorganisms (GCM) 10K type strain sequencing project: providing services to taxonomists for standard genome sequencing and annotation.</title>
        <authorList>
            <consortium name="The Broad Institute Genomics Platform"/>
            <consortium name="The Broad Institute Genome Sequencing Center for Infectious Disease"/>
            <person name="Wu L."/>
            <person name="Ma J."/>
        </authorList>
    </citation>
    <scope>NUCLEOTIDE SEQUENCE [LARGE SCALE GENOMIC DNA]</scope>
    <source>
        <strain evidence="3">NBRC 104970</strain>
    </source>
</reference>
<feature type="transmembrane region" description="Helical" evidence="1">
    <location>
        <begin position="107"/>
        <end position="124"/>
    </location>
</feature>
<protein>
    <submittedName>
        <fullName evidence="2">Uncharacterized protein</fullName>
    </submittedName>
</protein>
<keyword evidence="1" id="KW-0472">Membrane</keyword>
<gene>
    <name evidence="2" type="ORF">GCM10007860_34860</name>
</gene>
<keyword evidence="1" id="KW-1133">Transmembrane helix</keyword>
<feature type="transmembrane region" description="Helical" evidence="1">
    <location>
        <begin position="28"/>
        <end position="53"/>
    </location>
</feature>
<dbReference type="RefSeq" id="WP_018746706.1">
    <property type="nucleotide sequence ID" value="NZ_BSOZ01000130.1"/>
</dbReference>
<evidence type="ECO:0000256" key="1">
    <source>
        <dbReference type="SAM" id="Phobius"/>
    </source>
</evidence>
<name>A0ABQ6BWH1_9NEIS</name>
<dbReference type="EMBL" id="BSOZ01000130">
    <property type="protein sequence ID" value="GLS06308.1"/>
    <property type="molecule type" value="Genomic_DNA"/>
</dbReference>
<evidence type="ECO:0000313" key="3">
    <source>
        <dbReference type="Proteomes" id="UP001156836"/>
    </source>
</evidence>
<organism evidence="2 3">
    <name type="scientific">Chitiniphilus shinanonensis</name>
    <dbReference type="NCBI Taxonomy" id="553088"/>
    <lineage>
        <taxon>Bacteria</taxon>
        <taxon>Pseudomonadati</taxon>
        <taxon>Pseudomonadota</taxon>
        <taxon>Betaproteobacteria</taxon>
        <taxon>Neisseriales</taxon>
        <taxon>Chitinibacteraceae</taxon>
        <taxon>Chitiniphilus</taxon>
    </lineage>
</organism>